<dbReference type="InterPro" id="IPR008195">
    <property type="entry name" value="Ribosomal_eL34"/>
</dbReference>
<reference evidence="5" key="1">
    <citation type="journal article" date="2023" name="Nat. Microbiol.">
        <title>Babesia duncani multi-omics identifies virulence factors and drug targets.</title>
        <authorList>
            <person name="Singh P."/>
            <person name="Lonardi S."/>
            <person name="Liang Q."/>
            <person name="Vydyam P."/>
            <person name="Khabirova E."/>
            <person name="Fang T."/>
            <person name="Gihaz S."/>
            <person name="Thekkiniath J."/>
            <person name="Munshi M."/>
            <person name="Abel S."/>
            <person name="Ciampossin L."/>
            <person name="Batugedara G."/>
            <person name="Gupta M."/>
            <person name="Lu X.M."/>
            <person name="Lenz T."/>
            <person name="Chakravarty S."/>
            <person name="Cornillot E."/>
            <person name="Hu Y."/>
            <person name="Ma W."/>
            <person name="Gonzalez L.M."/>
            <person name="Sanchez S."/>
            <person name="Estrada K."/>
            <person name="Sanchez-Flores A."/>
            <person name="Montero E."/>
            <person name="Harb O.S."/>
            <person name="Le Roch K.G."/>
            <person name="Mamoun C.B."/>
        </authorList>
    </citation>
    <scope>NUCLEOTIDE SEQUENCE</scope>
    <source>
        <strain evidence="5">WA1</strain>
    </source>
</reference>
<dbReference type="EMBL" id="JALLKP010000003">
    <property type="protein sequence ID" value="KAK2196150.1"/>
    <property type="molecule type" value="Genomic_DNA"/>
</dbReference>
<dbReference type="Gene3D" id="6.20.340.10">
    <property type="match status" value="1"/>
</dbReference>
<evidence type="ECO:0000313" key="6">
    <source>
        <dbReference type="Proteomes" id="UP001214638"/>
    </source>
</evidence>
<dbReference type="PROSITE" id="PS01145">
    <property type="entry name" value="RIBOSOMAL_L34E"/>
    <property type="match status" value="1"/>
</dbReference>
<accession>A0AAD9UNX7</accession>
<evidence type="ECO:0000256" key="2">
    <source>
        <dbReference type="ARBA" id="ARBA00022980"/>
    </source>
</evidence>
<feature type="compositionally biased region" description="Basic and acidic residues" evidence="4">
    <location>
        <begin position="118"/>
        <end position="129"/>
    </location>
</feature>
<dbReference type="GO" id="GO:0006412">
    <property type="term" value="P:translation"/>
    <property type="evidence" value="ECO:0007669"/>
    <property type="project" value="InterPro"/>
</dbReference>
<dbReference type="AlphaFoldDB" id="A0AAD9UNX7"/>
<dbReference type="InterPro" id="IPR038562">
    <property type="entry name" value="Ribosomal_eL34_C_sf"/>
</dbReference>
<protein>
    <submittedName>
        <fullName evidence="5">Bifunctional Ribosomal protein L34e</fullName>
    </submittedName>
</protein>
<feature type="compositionally biased region" description="Basic residues" evidence="4">
    <location>
        <begin position="130"/>
        <end position="141"/>
    </location>
</feature>
<evidence type="ECO:0000313" key="5">
    <source>
        <dbReference type="EMBL" id="KAK2196150.1"/>
    </source>
</evidence>
<keyword evidence="3" id="KW-0687">Ribonucleoprotein</keyword>
<dbReference type="GO" id="GO:1990904">
    <property type="term" value="C:ribonucleoprotein complex"/>
    <property type="evidence" value="ECO:0007669"/>
    <property type="project" value="UniProtKB-KW"/>
</dbReference>
<dbReference type="KEGG" id="bdw:94337047"/>
<dbReference type="InterPro" id="IPR018065">
    <property type="entry name" value="Ribosomal_eL34_CS"/>
</dbReference>
<dbReference type="PANTHER" id="PTHR10759">
    <property type="entry name" value="60S RIBOSOMAL PROTEIN L34"/>
    <property type="match status" value="1"/>
</dbReference>
<comment type="similarity">
    <text evidence="1">Belongs to the eukaryotic ribosomal protein eL34 family.</text>
</comment>
<dbReference type="PRINTS" id="PR01250">
    <property type="entry name" value="RIBOSOMALL34"/>
</dbReference>
<dbReference type="GeneID" id="94337047"/>
<evidence type="ECO:0000256" key="1">
    <source>
        <dbReference type="ARBA" id="ARBA00009875"/>
    </source>
</evidence>
<sequence length="141" mass="15881">MVQRVVYRRRCKYNTASNKTKRIKTPGGRVLLQKALKTSGKPKCGDCKKVLPGIAAARPHIYKTLKKRQRTVSRAYGGARCHSCVKDRIIRAFLKEEQKSLKKAVREKKAPAAPVEKAPVKKPEPEKRSKTEKKKSSGAKK</sequence>
<dbReference type="GO" id="GO:0005840">
    <property type="term" value="C:ribosome"/>
    <property type="evidence" value="ECO:0007669"/>
    <property type="project" value="UniProtKB-KW"/>
</dbReference>
<dbReference type="Proteomes" id="UP001214638">
    <property type="component" value="Unassembled WGS sequence"/>
</dbReference>
<organism evidence="5 6">
    <name type="scientific">Babesia duncani</name>
    <dbReference type="NCBI Taxonomy" id="323732"/>
    <lineage>
        <taxon>Eukaryota</taxon>
        <taxon>Sar</taxon>
        <taxon>Alveolata</taxon>
        <taxon>Apicomplexa</taxon>
        <taxon>Aconoidasida</taxon>
        <taxon>Piroplasmida</taxon>
        <taxon>Babesiidae</taxon>
        <taxon>Babesia</taxon>
    </lineage>
</organism>
<evidence type="ECO:0000256" key="3">
    <source>
        <dbReference type="ARBA" id="ARBA00023274"/>
    </source>
</evidence>
<dbReference type="Gene3D" id="6.20.370.70">
    <property type="match status" value="1"/>
</dbReference>
<proteinExistence type="inferred from homology"/>
<dbReference type="RefSeq" id="XP_067802992.1">
    <property type="nucleotide sequence ID" value="XM_067947770.1"/>
</dbReference>
<feature type="region of interest" description="Disordered" evidence="4">
    <location>
        <begin position="100"/>
        <end position="141"/>
    </location>
</feature>
<dbReference type="Pfam" id="PF01199">
    <property type="entry name" value="Ribosomal_L34e"/>
    <property type="match status" value="1"/>
</dbReference>
<dbReference type="GO" id="GO:0003735">
    <property type="term" value="F:structural constituent of ribosome"/>
    <property type="evidence" value="ECO:0007669"/>
    <property type="project" value="InterPro"/>
</dbReference>
<evidence type="ECO:0000256" key="4">
    <source>
        <dbReference type="SAM" id="MobiDB-lite"/>
    </source>
</evidence>
<name>A0AAD9UNX7_9APIC</name>
<keyword evidence="2 5" id="KW-0689">Ribosomal protein</keyword>
<gene>
    <name evidence="5" type="ORF">BdWA1_002750</name>
</gene>
<keyword evidence="6" id="KW-1185">Reference proteome</keyword>
<comment type="caution">
    <text evidence="5">The sequence shown here is derived from an EMBL/GenBank/DDBJ whole genome shotgun (WGS) entry which is preliminary data.</text>
</comment>